<dbReference type="Proteomes" id="UP001066276">
    <property type="component" value="Chromosome 3_2"/>
</dbReference>
<organism evidence="2 3">
    <name type="scientific">Pleurodeles waltl</name>
    <name type="common">Iberian ribbed newt</name>
    <dbReference type="NCBI Taxonomy" id="8319"/>
    <lineage>
        <taxon>Eukaryota</taxon>
        <taxon>Metazoa</taxon>
        <taxon>Chordata</taxon>
        <taxon>Craniata</taxon>
        <taxon>Vertebrata</taxon>
        <taxon>Euteleostomi</taxon>
        <taxon>Amphibia</taxon>
        <taxon>Batrachia</taxon>
        <taxon>Caudata</taxon>
        <taxon>Salamandroidea</taxon>
        <taxon>Salamandridae</taxon>
        <taxon>Pleurodelinae</taxon>
        <taxon>Pleurodeles</taxon>
    </lineage>
</organism>
<evidence type="ECO:0000256" key="1">
    <source>
        <dbReference type="SAM" id="MobiDB-lite"/>
    </source>
</evidence>
<comment type="caution">
    <text evidence="2">The sequence shown here is derived from an EMBL/GenBank/DDBJ whole genome shotgun (WGS) entry which is preliminary data.</text>
</comment>
<dbReference type="EMBL" id="JANPWB010000006">
    <property type="protein sequence ID" value="KAJ1176921.1"/>
    <property type="molecule type" value="Genomic_DNA"/>
</dbReference>
<evidence type="ECO:0000313" key="3">
    <source>
        <dbReference type="Proteomes" id="UP001066276"/>
    </source>
</evidence>
<reference evidence="2" key="1">
    <citation type="journal article" date="2022" name="bioRxiv">
        <title>Sequencing and chromosome-scale assembly of the giantPleurodeles waltlgenome.</title>
        <authorList>
            <person name="Brown T."/>
            <person name="Elewa A."/>
            <person name="Iarovenko S."/>
            <person name="Subramanian E."/>
            <person name="Araus A.J."/>
            <person name="Petzold A."/>
            <person name="Susuki M."/>
            <person name="Suzuki K.-i.T."/>
            <person name="Hayashi T."/>
            <person name="Toyoda A."/>
            <person name="Oliveira C."/>
            <person name="Osipova E."/>
            <person name="Leigh N.D."/>
            <person name="Simon A."/>
            <person name="Yun M.H."/>
        </authorList>
    </citation>
    <scope>NUCLEOTIDE SEQUENCE</scope>
    <source>
        <strain evidence="2">20211129_DDA</strain>
        <tissue evidence="2">Liver</tissue>
    </source>
</reference>
<gene>
    <name evidence="2" type="ORF">NDU88_002188</name>
</gene>
<evidence type="ECO:0000313" key="2">
    <source>
        <dbReference type="EMBL" id="KAJ1176921.1"/>
    </source>
</evidence>
<feature type="compositionally biased region" description="Polar residues" evidence="1">
    <location>
        <begin position="21"/>
        <end position="31"/>
    </location>
</feature>
<accession>A0AAV7TL89</accession>
<proteinExistence type="predicted"/>
<sequence>MQRRWFRLEAPANVSACLFKPNSSRESQSPIGNAVGSRPSAQQYPPQLKTFGSCRDNGLRERRRSRVFFLRQASLLTGALPRQLPKTL</sequence>
<feature type="region of interest" description="Disordered" evidence="1">
    <location>
        <begin position="21"/>
        <end position="56"/>
    </location>
</feature>
<protein>
    <submittedName>
        <fullName evidence="2">Uncharacterized protein</fullName>
    </submittedName>
</protein>
<name>A0AAV7TL89_PLEWA</name>
<dbReference type="AlphaFoldDB" id="A0AAV7TL89"/>
<keyword evidence="3" id="KW-1185">Reference proteome</keyword>